<evidence type="ECO:0000256" key="2">
    <source>
        <dbReference type="ARBA" id="ARBA00007937"/>
    </source>
</evidence>
<organism evidence="10 11">
    <name type="scientific">Trifolium pratense</name>
    <name type="common">Red clover</name>
    <dbReference type="NCBI Taxonomy" id="57577"/>
    <lineage>
        <taxon>Eukaryota</taxon>
        <taxon>Viridiplantae</taxon>
        <taxon>Streptophyta</taxon>
        <taxon>Embryophyta</taxon>
        <taxon>Tracheophyta</taxon>
        <taxon>Spermatophyta</taxon>
        <taxon>Magnoliopsida</taxon>
        <taxon>eudicotyledons</taxon>
        <taxon>Gunneridae</taxon>
        <taxon>Pentapetalae</taxon>
        <taxon>rosids</taxon>
        <taxon>fabids</taxon>
        <taxon>Fabales</taxon>
        <taxon>Fabaceae</taxon>
        <taxon>Papilionoideae</taxon>
        <taxon>50 kb inversion clade</taxon>
        <taxon>NPAAA clade</taxon>
        <taxon>Hologalegina</taxon>
        <taxon>IRL clade</taxon>
        <taxon>Trifolieae</taxon>
        <taxon>Trifolium</taxon>
    </lineage>
</organism>
<sequence length="174" mass="19768">MLVSFEASGILRSLVLFLSYPLVWLVGEYQLGLKIMVFITFFGIKKDTFRIGTAVLPKFYLEDVGWEGFEAVMCCERKVASSKLPRIMVEGFLKDYLGVEAIIARDIKSFNGYFLGLFEKHKPTTSYDVKVLLTSKDNSIGIVGSHIEYIDQKLFPHYKLMFGSTFDDVGSYPD</sequence>
<evidence type="ECO:0000256" key="4">
    <source>
        <dbReference type="ARBA" id="ARBA00022692"/>
    </source>
</evidence>
<evidence type="ECO:0000256" key="5">
    <source>
        <dbReference type="ARBA" id="ARBA00022989"/>
    </source>
</evidence>
<keyword evidence="6 8" id="KW-0472">Membrane</keyword>
<dbReference type="PANTHER" id="PTHR15486">
    <property type="entry name" value="ANCIENT UBIQUITOUS PROTEIN"/>
    <property type="match status" value="1"/>
</dbReference>
<feature type="transmembrane region" description="Helical" evidence="8">
    <location>
        <begin position="22"/>
        <end position="44"/>
    </location>
</feature>
<dbReference type="GO" id="GO:0010143">
    <property type="term" value="P:cutin biosynthetic process"/>
    <property type="evidence" value="ECO:0007669"/>
    <property type="project" value="TreeGrafter"/>
</dbReference>
<keyword evidence="4 8" id="KW-0812">Transmembrane</keyword>
<evidence type="ECO:0000313" key="11">
    <source>
        <dbReference type="Proteomes" id="UP000236291"/>
    </source>
</evidence>
<accession>A0A2K3M8Z0</accession>
<proteinExistence type="inferred from homology"/>
<comment type="subcellular location">
    <subcellularLocation>
        <location evidence="1">Membrane</location>
    </subcellularLocation>
</comment>
<evidence type="ECO:0000256" key="3">
    <source>
        <dbReference type="ARBA" id="ARBA00022679"/>
    </source>
</evidence>
<reference evidence="10 11" key="2">
    <citation type="journal article" date="2017" name="Front. Plant Sci.">
        <title>Gene Classification and Mining of Molecular Markers Useful in Red Clover (Trifolium pratense) Breeding.</title>
        <authorList>
            <person name="Istvanek J."/>
            <person name="Dluhosova J."/>
            <person name="Dluhos P."/>
            <person name="Patkova L."/>
            <person name="Nedelnik J."/>
            <person name="Repkova J."/>
        </authorList>
    </citation>
    <scope>NUCLEOTIDE SEQUENCE [LARGE SCALE GENOMIC DNA]</scope>
    <source>
        <strain evidence="11">cv. Tatra</strain>
        <tissue evidence="10">Young leaves</tissue>
    </source>
</reference>
<comment type="caution">
    <text evidence="10">The sequence shown here is derived from an EMBL/GenBank/DDBJ whole genome shotgun (WGS) entry which is preliminary data.</text>
</comment>
<comment type="similarity">
    <text evidence="2">Belongs to the GPAT/DAPAT family.</text>
</comment>
<evidence type="ECO:0000256" key="6">
    <source>
        <dbReference type="ARBA" id="ARBA00023136"/>
    </source>
</evidence>
<evidence type="ECO:0000313" key="10">
    <source>
        <dbReference type="EMBL" id="PNX87233.1"/>
    </source>
</evidence>
<evidence type="ECO:0000256" key="1">
    <source>
        <dbReference type="ARBA" id="ARBA00004370"/>
    </source>
</evidence>
<dbReference type="EMBL" id="ASHM01053338">
    <property type="protein sequence ID" value="PNX87233.1"/>
    <property type="molecule type" value="Genomic_DNA"/>
</dbReference>
<feature type="domain" description="Glycerol-3-phosphate acyltransferase RAM2/GPAT1-8 HAD-like" evidence="9">
    <location>
        <begin position="1"/>
        <end position="157"/>
    </location>
</feature>
<evidence type="ECO:0000256" key="8">
    <source>
        <dbReference type="SAM" id="Phobius"/>
    </source>
</evidence>
<dbReference type="GO" id="GO:0016791">
    <property type="term" value="F:phosphatase activity"/>
    <property type="evidence" value="ECO:0007669"/>
    <property type="project" value="TreeGrafter"/>
</dbReference>
<dbReference type="GO" id="GO:0016020">
    <property type="term" value="C:membrane"/>
    <property type="evidence" value="ECO:0007669"/>
    <property type="project" value="UniProtKB-SubCell"/>
</dbReference>
<dbReference type="Pfam" id="PF23270">
    <property type="entry name" value="HAD_RAM2_N"/>
    <property type="match status" value="1"/>
</dbReference>
<dbReference type="STRING" id="57577.A0A2K3M8Z0"/>
<keyword evidence="3 10" id="KW-0808">Transferase</keyword>
<dbReference type="Proteomes" id="UP000236291">
    <property type="component" value="Unassembled WGS sequence"/>
</dbReference>
<dbReference type="InterPro" id="IPR056462">
    <property type="entry name" value="HAD_RAM2/GPAT1-8"/>
</dbReference>
<reference evidence="10 11" key="1">
    <citation type="journal article" date="2014" name="Am. J. Bot.">
        <title>Genome assembly and annotation for red clover (Trifolium pratense; Fabaceae).</title>
        <authorList>
            <person name="Istvanek J."/>
            <person name="Jaros M."/>
            <person name="Krenek A."/>
            <person name="Repkova J."/>
        </authorList>
    </citation>
    <scope>NUCLEOTIDE SEQUENCE [LARGE SCALE GENOMIC DNA]</scope>
    <source>
        <strain evidence="11">cv. Tatra</strain>
        <tissue evidence="10">Young leaves</tissue>
    </source>
</reference>
<keyword evidence="5 8" id="KW-1133">Transmembrane helix</keyword>
<keyword evidence="7 10" id="KW-0012">Acyltransferase</keyword>
<name>A0A2K3M8Z0_TRIPR</name>
<gene>
    <name evidence="10" type="ORF">L195_g043319</name>
</gene>
<protein>
    <submittedName>
        <fullName evidence="10">Glycerol-3-phosphate acyltransferase</fullName>
    </submittedName>
</protein>
<evidence type="ECO:0000259" key="9">
    <source>
        <dbReference type="Pfam" id="PF23270"/>
    </source>
</evidence>
<evidence type="ECO:0000256" key="7">
    <source>
        <dbReference type="ARBA" id="ARBA00023315"/>
    </source>
</evidence>
<dbReference type="AlphaFoldDB" id="A0A2K3M8Z0"/>
<dbReference type="GO" id="GO:0090447">
    <property type="term" value="F:glycerol-3-phosphate 2-O-acyltransferase activity"/>
    <property type="evidence" value="ECO:0007669"/>
    <property type="project" value="TreeGrafter"/>
</dbReference>
<dbReference type="PANTHER" id="PTHR15486:SF65">
    <property type="entry name" value="GLYCEROL-3-PHOSPHATE ACYLTRANSFERASE"/>
    <property type="match status" value="1"/>
</dbReference>